<name>A0A0S2VZR2_9FIRM</name>
<dbReference type="Proteomes" id="UP000064844">
    <property type="component" value="Chromosome"/>
</dbReference>
<dbReference type="AlphaFoldDB" id="A0A0S2VZR2"/>
<evidence type="ECO:0000313" key="2">
    <source>
        <dbReference type="Proteomes" id="UP000064844"/>
    </source>
</evidence>
<organism evidence="1 2">
    <name type="scientific">Intestinimonas butyriciproducens</name>
    <dbReference type="NCBI Taxonomy" id="1297617"/>
    <lineage>
        <taxon>Bacteria</taxon>
        <taxon>Bacillati</taxon>
        <taxon>Bacillota</taxon>
        <taxon>Clostridia</taxon>
        <taxon>Eubacteriales</taxon>
        <taxon>Intestinimonas</taxon>
    </lineage>
</organism>
<dbReference type="OrthoDB" id="9805976at2"/>
<dbReference type="EMBL" id="CP011307">
    <property type="protein sequence ID" value="ALP92590.1"/>
    <property type="molecule type" value="Genomic_DNA"/>
</dbReference>
<evidence type="ECO:0000313" key="1">
    <source>
        <dbReference type="EMBL" id="ALP92590.1"/>
    </source>
</evidence>
<proteinExistence type="predicted"/>
<accession>A0A0S2VZR2</accession>
<sequence>MDRHVALFKFVGGSDKAVDEMEIKSFIENRPVGLIVSCQGPGENNTELVQMQFRKFCESSLAFCLGTYIFPWCSPDVIGSQFSEDTLNRIVCNVEAQNK</sequence>
<reference evidence="1 2" key="1">
    <citation type="journal article" date="2015" name="Nat. Commun.">
        <title>Production of butyrate from lysine and the Amadori product fructoselysine by a human gut commensal.</title>
        <authorList>
            <person name="Bui T.P."/>
            <person name="Ritari J."/>
            <person name="Boeren S."/>
            <person name="de Waard P."/>
            <person name="Plugge C.M."/>
            <person name="de Vos W.M."/>
        </authorList>
    </citation>
    <scope>NUCLEOTIDE SEQUENCE [LARGE SCALE GENOMIC DNA]</scope>
    <source>
        <strain evidence="1 2">AF211</strain>
    </source>
</reference>
<protein>
    <recommendedName>
        <fullName evidence="3">Flavodoxin-like domain-containing protein</fullName>
    </recommendedName>
</protein>
<dbReference type="KEGG" id="ibu:IB211_00194"/>
<evidence type="ECO:0008006" key="3">
    <source>
        <dbReference type="Google" id="ProtNLM"/>
    </source>
</evidence>
<gene>
    <name evidence="1" type="ORF">IB211_00194</name>
</gene>
<reference evidence="2" key="2">
    <citation type="submission" date="2015-04" db="EMBL/GenBank/DDBJ databases">
        <title>A butyrogenic pathway from the amino acid lysine in a human gut commensal.</title>
        <authorList>
            <person name="de Vos W.M."/>
            <person name="Bui N.T.P."/>
            <person name="Plugge C.M."/>
            <person name="Ritari J."/>
        </authorList>
    </citation>
    <scope>NUCLEOTIDE SEQUENCE [LARGE SCALE GENOMIC DNA]</scope>
    <source>
        <strain evidence="2">AF211</strain>
    </source>
</reference>
<keyword evidence="2" id="KW-1185">Reference proteome</keyword>